<accession>A0A6A4RJF3</accession>
<dbReference type="InterPro" id="IPR009057">
    <property type="entry name" value="Homeodomain-like_sf"/>
</dbReference>
<evidence type="ECO:0000256" key="1">
    <source>
        <dbReference type="ARBA" id="ARBA00023015"/>
    </source>
</evidence>
<keyword evidence="3" id="KW-0804">Transcription</keyword>
<dbReference type="PROSITE" id="PS50977">
    <property type="entry name" value="HTH_TETR_2"/>
    <property type="match status" value="1"/>
</dbReference>
<dbReference type="GO" id="GO:0003677">
    <property type="term" value="F:DNA binding"/>
    <property type="evidence" value="ECO:0007669"/>
    <property type="project" value="UniProtKB-UniRule"/>
</dbReference>
<evidence type="ECO:0000259" key="5">
    <source>
        <dbReference type="PROSITE" id="PS50977"/>
    </source>
</evidence>
<dbReference type="InterPro" id="IPR025996">
    <property type="entry name" value="MT1864/Rv1816-like_C"/>
</dbReference>
<feature type="DNA-binding region" description="H-T-H motif" evidence="4">
    <location>
        <begin position="36"/>
        <end position="55"/>
    </location>
</feature>
<dbReference type="SUPFAM" id="SSF46689">
    <property type="entry name" value="Homeodomain-like"/>
    <property type="match status" value="1"/>
</dbReference>
<reference evidence="6 7" key="1">
    <citation type="submission" date="2019-12" db="EMBL/GenBank/DDBJ databases">
        <authorList>
            <person name="Zhang Y.-J."/>
        </authorList>
    </citation>
    <scope>NUCLEOTIDE SEQUENCE [LARGE SCALE GENOMIC DNA]</scope>
    <source>
        <strain evidence="6 7">H18S-6</strain>
    </source>
</reference>
<dbReference type="AlphaFoldDB" id="A0A6A4RJF3"/>
<evidence type="ECO:0000313" key="6">
    <source>
        <dbReference type="EMBL" id="KAE9629548.1"/>
    </source>
</evidence>
<proteinExistence type="predicted"/>
<evidence type="ECO:0000256" key="2">
    <source>
        <dbReference type="ARBA" id="ARBA00023125"/>
    </source>
</evidence>
<dbReference type="Proteomes" id="UP000441586">
    <property type="component" value="Unassembled WGS sequence"/>
</dbReference>
<evidence type="ECO:0000256" key="4">
    <source>
        <dbReference type="PROSITE-ProRule" id="PRU00335"/>
    </source>
</evidence>
<evidence type="ECO:0000256" key="3">
    <source>
        <dbReference type="ARBA" id="ARBA00023163"/>
    </source>
</evidence>
<dbReference type="Pfam" id="PF13305">
    <property type="entry name" value="TetR_C_33"/>
    <property type="match status" value="1"/>
</dbReference>
<dbReference type="InterPro" id="IPR001647">
    <property type="entry name" value="HTH_TetR"/>
</dbReference>
<keyword evidence="2 4" id="KW-0238">DNA-binding</keyword>
<dbReference type="SUPFAM" id="SSF48498">
    <property type="entry name" value="Tetracyclin repressor-like, C-terminal domain"/>
    <property type="match status" value="1"/>
</dbReference>
<dbReference type="InterPro" id="IPR036271">
    <property type="entry name" value="Tet_transcr_reg_TetR-rel_C_sf"/>
</dbReference>
<name>A0A6A4RJF3_9RHOB</name>
<protein>
    <submittedName>
        <fullName evidence="6">TetR family transcriptional regulator</fullName>
    </submittedName>
</protein>
<sequence>MTDDQNSKPHHHGDLRSALIQAGIALLSEGGKDSLTLRKCAARAGVSHAAPAHHFDGISGLRGAIAQEGFRLFRLSMLNASGTENQSELDHLKGICSGYLNFAIDNPALFDLIFSSAPMEGLESNLKSGTAFSYDVLRKACAPFVQPGQDPMIIETQVWSLIHGYTHLYMASRFGPVDLSHQARGPFDQVMSLLDALVVSNAAKA</sequence>
<keyword evidence="1" id="KW-0805">Transcription regulation</keyword>
<comment type="caution">
    <text evidence="6">The sequence shown here is derived from an EMBL/GenBank/DDBJ whole genome shotgun (WGS) entry which is preliminary data.</text>
</comment>
<feature type="domain" description="HTH tetR-type" evidence="5">
    <location>
        <begin position="13"/>
        <end position="73"/>
    </location>
</feature>
<evidence type="ECO:0000313" key="7">
    <source>
        <dbReference type="Proteomes" id="UP000441586"/>
    </source>
</evidence>
<organism evidence="6 7">
    <name type="scientific">Parasedimentitalea maritima</name>
    <dbReference type="NCBI Taxonomy" id="2578117"/>
    <lineage>
        <taxon>Bacteria</taxon>
        <taxon>Pseudomonadati</taxon>
        <taxon>Pseudomonadota</taxon>
        <taxon>Alphaproteobacteria</taxon>
        <taxon>Rhodobacterales</taxon>
        <taxon>Paracoccaceae</taxon>
        <taxon>Parasedimentitalea</taxon>
    </lineage>
</organism>
<dbReference type="Pfam" id="PF00440">
    <property type="entry name" value="TetR_N"/>
    <property type="match status" value="1"/>
</dbReference>
<dbReference type="EMBL" id="WSFO01000006">
    <property type="protein sequence ID" value="KAE9629548.1"/>
    <property type="molecule type" value="Genomic_DNA"/>
</dbReference>
<gene>
    <name evidence="6" type="ORF">GP644_11035</name>
</gene>
<dbReference type="Gene3D" id="1.10.357.10">
    <property type="entry name" value="Tetracycline Repressor, domain 2"/>
    <property type="match status" value="1"/>
</dbReference>
<dbReference type="RefSeq" id="WP_158979546.1">
    <property type="nucleotide sequence ID" value="NZ_WSFO01000006.1"/>
</dbReference>